<evidence type="ECO:0000313" key="2">
    <source>
        <dbReference type="EMBL" id="KAF2456369.1"/>
    </source>
</evidence>
<accession>A0A6A6NXD0</accession>
<organism evidence="2 3">
    <name type="scientific">Lineolata rhizophorae</name>
    <dbReference type="NCBI Taxonomy" id="578093"/>
    <lineage>
        <taxon>Eukaryota</taxon>
        <taxon>Fungi</taxon>
        <taxon>Dikarya</taxon>
        <taxon>Ascomycota</taxon>
        <taxon>Pezizomycotina</taxon>
        <taxon>Dothideomycetes</taxon>
        <taxon>Dothideomycetes incertae sedis</taxon>
        <taxon>Lineolatales</taxon>
        <taxon>Lineolataceae</taxon>
        <taxon>Lineolata</taxon>
    </lineage>
</organism>
<dbReference type="AlphaFoldDB" id="A0A6A6NXD0"/>
<evidence type="ECO:0000313" key="3">
    <source>
        <dbReference type="Proteomes" id="UP000799766"/>
    </source>
</evidence>
<feature type="chain" id="PRO_5025422745" description="Secreted protein" evidence="1">
    <location>
        <begin position="19"/>
        <end position="113"/>
    </location>
</feature>
<reference evidence="2" key="1">
    <citation type="journal article" date="2020" name="Stud. Mycol.">
        <title>101 Dothideomycetes genomes: a test case for predicting lifestyles and emergence of pathogens.</title>
        <authorList>
            <person name="Haridas S."/>
            <person name="Albert R."/>
            <person name="Binder M."/>
            <person name="Bloem J."/>
            <person name="Labutti K."/>
            <person name="Salamov A."/>
            <person name="Andreopoulos B."/>
            <person name="Baker S."/>
            <person name="Barry K."/>
            <person name="Bills G."/>
            <person name="Bluhm B."/>
            <person name="Cannon C."/>
            <person name="Castanera R."/>
            <person name="Culley D."/>
            <person name="Daum C."/>
            <person name="Ezra D."/>
            <person name="Gonzalez J."/>
            <person name="Henrissat B."/>
            <person name="Kuo A."/>
            <person name="Liang C."/>
            <person name="Lipzen A."/>
            <person name="Lutzoni F."/>
            <person name="Magnuson J."/>
            <person name="Mondo S."/>
            <person name="Nolan M."/>
            <person name="Ohm R."/>
            <person name="Pangilinan J."/>
            <person name="Park H.-J."/>
            <person name="Ramirez L."/>
            <person name="Alfaro M."/>
            <person name="Sun H."/>
            <person name="Tritt A."/>
            <person name="Yoshinaga Y."/>
            <person name="Zwiers L.-H."/>
            <person name="Turgeon B."/>
            <person name="Goodwin S."/>
            <person name="Spatafora J."/>
            <person name="Crous P."/>
            <person name="Grigoriev I."/>
        </authorList>
    </citation>
    <scope>NUCLEOTIDE SEQUENCE</scope>
    <source>
        <strain evidence="2">ATCC 16933</strain>
    </source>
</reference>
<protein>
    <recommendedName>
        <fullName evidence="4">Secreted protein</fullName>
    </recommendedName>
</protein>
<evidence type="ECO:0008006" key="4">
    <source>
        <dbReference type="Google" id="ProtNLM"/>
    </source>
</evidence>
<evidence type="ECO:0000256" key="1">
    <source>
        <dbReference type="SAM" id="SignalP"/>
    </source>
</evidence>
<proteinExistence type="predicted"/>
<name>A0A6A6NXD0_9PEZI</name>
<gene>
    <name evidence="2" type="ORF">BDY21DRAFT_48832</name>
</gene>
<feature type="signal peptide" evidence="1">
    <location>
        <begin position="1"/>
        <end position="18"/>
    </location>
</feature>
<keyword evidence="3" id="KW-1185">Reference proteome</keyword>
<sequence length="113" mass="11904">MAAAAGLRLLFLVLRASCLRSAAVPRRQSCLWFPSVIFCFRHKRSRPGSSACRTDAAPPGRIAGASALAGSGISKSNRSAHGVAAARGVAGGLWWFKPRPAVCRAMGQPCRNL</sequence>
<keyword evidence="1" id="KW-0732">Signal</keyword>
<dbReference type="Proteomes" id="UP000799766">
    <property type="component" value="Unassembled WGS sequence"/>
</dbReference>
<dbReference type="EMBL" id="MU001683">
    <property type="protein sequence ID" value="KAF2456369.1"/>
    <property type="molecule type" value="Genomic_DNA"/>
</dbReference>